<dbReference type="InterPro" id="IPR002204">
    <property type="entry name" value="3-OH-isobutyrate_DH-rel_CS"/>
</dbReference>
<dbReference type="GO" id="GO:0016491">
    <property type="term" value="F:oxidoreductase activity"/>
    <property type="evidence" value="ECO:0007669"/>
    <property type="project" value="InterPro"/>
</dbReference>
<reference key="1">
    <citation type="journal article" date="2014" name="PLoS Genet.">
        <title>Signature Gene Expression Reveals Novel Clues to the Molecular Mechanisms of Dimorphic Transition in Penicillium marneffei.</title>
        <authorList>
            <person name="Yang E."/>
            <person name="Wang G."/>
            <person name="Cai J."/>
            <person name="Woo P.C."/>
            <person name="Lau S.K."/>
            <person name="Yuen K.-Y."/>
            <person name="Chow W.-N."/>
            <person name="Lin X."/>
        </authorList>
    </citation>
    <scope>NUCLEOTIDE SEQUENCE [LARGE SCALE GENOMIC DNA]</scope>
    <source>
        <strain>PM1</strain>
    </source>
</reference>
<dbReference type="HOGENOM" id="CLU_035117_1_2_1"/>
<accession>A0A093VNU7</accession>
<dbReference type="PANTHER" id="PTHR43060:SF17">
    <property type="entry name" value="L-THREONATE DEHYDROGENASE"/>
    <property type="match status" value="1"/>
</dbReference>
<protein>
    <submittedName>
        <fullName evidence="3">Putative oxidoreductase YgbJ</fullName>
    </submittedName>
</protein>
<dbReference type="InterPro" id="IPR006115">
    <property type="entry name" value="6PGDH_NADP-bd"/>
</dbReference>
<dbReference type="InterPro" id="IPR008927">
    <property type="entry name" value="6-PGluconate_DH-like_C_sf"/>
</dbReference>
<evidence type="ECO:0000259" key="2">
    <source>
        <dbReference type="Pfam" id="PF14833"/>
    </source>
</evidence>
<dbReference type="GO" id="GO:0050661">
    <property type="term" value="F:NADP binding"/>
    <property type="evidence" value="ECO:0007669"/>
    <property type="project" value="InterPro"/>
</dbReference>
<reference evidence="3" key="2">
    <citation type="journal article" date="2014" name="PLoS Genet.">
        <title>Signature gene expression reveals novel clues to the molecular mechanisms of dimorphic transition in Penicillium marneffei.</title>
        <authorList>
            <person name="Yang E."/>
            <person name="Wang G."/>
            <person name="Cai J."/>
            <person name="Woo P.C."/>
            <person name="Lau S.K."/>
            <person name="Yuen K.-Y."/>
            <person name="Chow W.-N."/>
            <person name="Lin X."/>
        </authorList>
    </citation>
    <scope>NUCLEOTIDE SEQUENCE</scope>
    <source>
        <strain evidence="3">PM1</strain>
    </source>
</reference>
<dbReference type="EMBL" id="JPOX01000004">
    <property type="protein sequence ID" value="KFX51669.1"/>
    <property type="molecule type" value="Genomic_DNA"/>
</dbReference>
<evidence type="ECO:0000259" key="1">
    <source>
        <dbReference type="Pfam" id="PF03446"/>
    </source>
</evidence>
<dbReference type="InterPro" id="IPR036291">
    <property type="entry name" value="NAD(P)-bd_dom_sf"/>
</dbReference>
<dbReference type="SUPFAM" id="SSF51735">
    <property type="entry name" value="NAD(P)-binding Rossmann-fold domains"/>
    <property type="match status" value="1"/>
</dbReference>
<dbReference type="GO" id="GO:0051287">
    <property type="term" value="F:NAD binding"/>
    <property type="evidence" value="ECO:0007669"/>
    <property type="project" value="InterPro"/>
</dbReference>
<dbReference type="InterPro" id="IPR029154">
    <property type="entry name" value="HIBADH-like_NADP-bd"/>
</dbReference>
<feature type="domain" description="3-hydroxyisobutyrate dehydrogenase-like NAD-binding" evidence="2">
    <location>
        <begin position="176"/>
        <end position="297"/>
    </location>
</feature>
<dbReference type="InterPro" id="IPR013328">
    <property type="entry name" value="6PGD_dom2"/>
</dbReference>
<gene>
    <name evidence="3" type="ORF">GQ26_0040980</name>
</gene>
<proteinExistence type="predicted"/>
<dbReference type="PROSITE" id="PS00895">
    <property type="entry name" value="3_HYDROXYISOBUT_DH"/>
    <property type="match status" value="1"/>
</dbReference>
<sequence length="440" mass="46991">MTSGKPEIGFVGLGAMGFGMATNLVKQGYSVKGYDVFPASVERFRAAGGIPATSLRDSAEGKPYYVCMVASAPQVQDVLFNPETGILDVLPQGATFLLCSTVPSAYAQSVEKEFKARGRDDIIFIDSPVSGGAGRAADGTLSIMAGGSAAALEKGKFLLEEMSDPKKLYLVPGGIGAGSNMKMVHQVLAAIHIAGVSESMGLAARLGLDAHVVADAIIKSDAWTWMHENRIKRMLEEDWNPGASAMTIILKDVGIITSTARLHKFPTPLASSAEQLYLTSLVHGYGPKDDSSLVRMYTSEPIASVKCTLSPEETARRLQMVIKCMQYTNIVAAAEAVAFARYLNVDMKQFYDLVINAAGGSKMFNTLGVTMGEGITKGKAPEGTLSIDGIIEELSAIVQEARDSFTPLHLATEALTQYMVAQRRGWGSEAATSIVRVWED</sequence>
<feature type="domain" description="3-hydroxyisobutyrate dehydrogenase-like NAD-binding" evidence="2">
    <location>
        <begin position="320"/>
        <end position="438"/>
    </location>
</feature>
<name>A0A093VNU7_TALMA</name>
<dbReference type="Pfam" id="PF03446">
    <property type="entry name" value="NAD_binding_2"/>
    <property type="match status" value="1"/>
</dbReference>
<dbReference type="Pfam" id="PF14833">
    <property type="entry name" value="NAD_binding_11"/>
    <property type="match status" value="2"/>
</dbReference>
<evidence type="ECO:0000313" key="3">
    <source>
        <dbReference type="EMBL" id="KFX51669.1"/>
    </source>
</evidence>
<comment type="caution">
    <text evidence="3">The sequence shown here is derived from an EMBL/GenBank/DDBJ whole genome shotgun (WGS) entry which is preliminary data.</text>
</comment>
<dbReference type="SUPFAM" id="SSF48179">
    <property type="entry name" value="6-phosphogluconate dehydrogenase C-terminal domain-like"/>
    <property type="match status" value="2"/>
</dbReference>
<dbReference type="Gene3D" id="3.40.50.720">
    <property type="entry name" value="NAD(P)-binding Rossmann-like Domain"/>
    <property type="match status" value="1"/>
</dbReference>
<dbReference type="PANTHER" id="PTHR43060">
    <property type="entry name" value="3-HYDROXYISOBUTYRATE DEHYDROGENASE-LIKE 1, MITOCHONDRIAL-RELATED"/>
    <property type="match status" value="1"/>
</dbReference>
<dbReference type="Gene3D" id="1.10.1040.10">
    <property type="entry name" value="N-(1-d-carboxylethyl)-l-norvaline Dehydrogenase, domain 2"/>
    <property type="match status" value="2"/>
</dbReference>
<dbReference type="eggNOG" id="KOG0409">
    <property type="taxonomic scope" value="Eukaryota"/>
</dbReference>
<dbReference type="AlphaFoldDB" id="A0A093VNU7"/>
<organism evidence="3">
    <name type="scientific">Talaromyces marneffei PM1</name>
    <dbReference type="NCBI Taxonomy" id="1077442"/>
    <lineage>
        <taxon>Eukaryota</taxon>
        <taxon>Fungi</taxon>
        <taxon>Dikarya</taxon>
        <taxon>Ascomycota</taxon>
        <taxon>Pezizomycotina</taxon>
        <taxon>Eurotiomycetes</taxon>
        <taxon>Eurotiomycetidae</taxon>
        <taxon>Eurotiales</taxon>
        <taxon>Trichocomaceae</taxon>
        <taxon>Talaromyces</taxon>
        <taxon>Talaromyces sect. Talaromyces</taxon>
    </lineage>
</organism>
<feature type="domain" description="6-phosphogluconate dehydrogenase NADP-binding" evidence="1">
    <location>
        <begin position="7"/>
        <end position="164"/>
    </location>
</feature>